<reference evidence="12" key="1">
    <citation type="submission" date="2016-11" db="UniProtKB">
        <authorList>
            <consortium name="WormBaseParasite"/>
        </authorList>
    </citation>
    <scope>IDENTIFICATION</scope>
</reference>
<dbReference type="Pfam" id="PF00439">
    <property type="entry name" value="Bromodomain"/>
    <property type="match status" value="1"/>
</dbReference>
<dbReference type="SUPFAM" id="SSF57850">
    <property type="entry name" value="RING/U-box"/>
    <property type="match status" value="1"/>
</dbReference>
<dbReference type="InterPro" id="IPR043563">
    <property type="entry name" value="Sp110/Sp140/Sp140L-like"/>
</dbReference>
<dbReference type="Gene3D" id="3.30.40.10">
    <property type="entry name" value="Zinc/RING finger domain, C3HC4 (zinc finger)"/>
    <property type="match status" value="1"/>
</dbReference>
<feature type="region of interest" description="Disordered" evidence="7">
    <location>
        <begin position="516"/>
        <end position="540"/>
    </location>
</feature>
<evidence type="ECO:0000256" key="6">
    <source>
        <dbReference type="PROSITE-ProRule" id="PRU00175"/>
    </source>
</evidence>
<evidence type="ECO:0000256" key="2">
    <source>
        <dbReference type="ARBA" id="ARBA00022771"/>
    </source>
</evidence>
<feature type="domain" description="Bromo" evidence="8">
    <location>
        <begin position="1164"/>
        <end position="1215"/>
    </location>
</feature>
<dbReference type="PROSITE" id="PS50014">
    <property type="entry name" value="BROMODOMAIN_2"/>
    <property type="match status" value="1"/>
</dbReference>
<feature type="compositionally biased region" description="Polar residues" evidence="7">
    <location>
        <begin position="467"/>
        <end position="476"/>
    </location>
</feature>
<feature type="region of interest" description="Disordered" evidence="7">
    <location>
        <begin position="604"/>
        <end position="673"/>
    </location>
</feature>
<dbReference type="GO" id="GO:0008270">
    <property type="term" value="F:zinc ion binding"/>
    <property type="evidence" value="ECO:0007669"/>
    <property type="project" value="UniProtKB-KW"/>
</dbReference>
<feature type="compositionally biased region" description="Polar residues" evidence="7">
    <location>
        <begin position="932"/>
        <end position="969"/>
    </location>
</feature>
<sequence length="1259" mass="139448">MPLQQQCAVCQAAHSGNELPLLLKCMHRLCRGCVLSASQGASLICKICDLHITEPYAIFELPSDQETLCARKCESDPCPSIGSLGFCPRATHQCKTCNKLICDMCNDVHFKLVKEQHDVQKIPAYFRNLCPHHSGQIFVKKCSCGKFICPACEASGLHTGPPHEQKQSIEHLFTATRQKAATIRASNASRIQEFDRLEKMIDDIGINLDQERSKAITELGRVVEEQVNIIVKKARQVMDTVDGSCRMSCEMLMKMRQNVRRNRGKFEMCEHIMKDTAFGDPIMQINAVQFCEHSCQLADAELQVMDVREKLRQIPTDVKIVYNIPVMQKAIEDFAKVEMTAPPDFHRVLGQPRIGQLQQMLAHQQQNGRNHIIPPNRAQGPRMMQQQQQAAQMPGTPPFHPNIRPSMHPNMMMPNGHRQAGPGGMMMRNNATVRPPGPQMMRQGVNNGLQHPSMAAQANLPGPSNAPGPSNTQANNLAGINLNMLNPQLVAQLRQQRAAHPRHPNLTNEMIQHLQRLAQAAQQQQQQHHQQQQQPRPSAEQIRSAFNVLNNDAAVALLKQQQALLTNANNRRRPHTETQNHASRIAQATDMNRIIANHNASMMAGLNEPAPKRPRSSVPPDPSGDGNNRLQSRACHNRPPSRPDSNRSASRIEHPLSNIGIATARPESRASTVMYPPQKSVAISRSDGAGTLAMVTVEDLNAAEASSATVEIVEGGTVIDLAALLGSGETSRSSDTGLVPSPEAAPAAHNVSGSNTPRTPAETPVEDRQSNTDLPSAVVHSRVQFLKEDECETVEKPYIVTAEPVSLTIRIQKPKAPAPEKPPQREQPSAVYQQNLVSDNQTPSSEEVILVFSGNSEAAAKEAENHPIPNGHNSPRAQSVNSDEDVRELTRHVKPLKISKTSENLKAAVLNGCKRKEGKANKVQNGGRVEDSTNAEQAEQQPTCSKTLDISNPGSVESAASTSDRPASISSRKKKKRRSVGEWSIKHSPVNDKAPSGSGLVVRLRRNESTAEATAPAVVVNPPTEENAASVQTGSSNGEESCVSPVPNNKEKENDRPPEEWEDYCYVCGEGSEEGNDYDQLGCCDRCPRVFHAYCHLPRIQKLFTDLPDDWRCIFCEKVSPVNCARDDSSMNMRAKKLCSRIILELFVDRELTADFFEPIKDDDYETVIDNPVCLKDIMNRLDQDYYNSVKDFINDMNLLFQNCSRYNAPDSPVLKCGRELYELYVKAVRKHLSSATRFIWAYVQLYVRPNQTKTASSK</sequence>
<keyword evidence="4 5" id="KW-0103">Bromodomain</keyword>
<dbReference type="PANTHER" id="PTHR46386">
    <property type="entry name" value="NUCLEAR BODY PROTEIN SP140"/>
    <property type="match status" value="1"/>
</dbReference>
<dbReference type="PROSITE" id="PS50089">
    <property type="entry name" value="ZF_RING_2"/>
    <property type="match status" value="1"/>
</dbReference>
<dbReference type="SMART" id="SM00297">
    <property type="entry name" value="BROMO"/>
    <property type="match status" value="1"/>
</dbReference>
<dbReference type="Gene3D" id="1.20.920.10">
    <property type="entry name" value="Bromodomain-like"/>
    <property type="match status" value="1"/>
</dbReference>
<dbReference type="InterPro" id="IPR019786">
    <property type="entry name" value="Zinc_finger_PHD-type_CS"/>
</dbReference>
<feature type="region of interest" description="Disordered" evidence="7">
    <location>
        <begin position="728"/>
        <end position="776"/>
    </location>
</feature>
<evidence type="ECO:0000256" key="4">
    <source>
        <dbReference type="ARBA" id="ARBA00023117"/>
    </source>
</evidence>
<feature type="domain" description="PHD-type" evidence="9">
    <location>
        <begin position="1062"/>
        <end position="1119"/>
    </location>
</feature>
<dbReference type="SUPFAM" id="SSF57903">
    <property type="entry name" value="FYVE/PHD zinc finger"/>
    <property type="match status" value="1"/>
</dbReference>
<feature type="region of interest" description="Disordered" evidence="7">
    <location>
        <begin position="916"/>
        <end position="1057"/>
    </location>
</feature>
<dbReference type="WBParaSite" id="L893_g3182.t1">
    <property type="protein sequence ID" value="L893_g3182.t1"/>
    <property type="gene ID" value="L893_g3182"/>
</dbReference>
<dbReference type="InterPro" id="IPR011011">
    <property type="entry name" value="Znf_FYVE_PHD"/>
</dbReference>
<dbReference type="CDD" id="cd04369">
    <property type="entry name" value="Bromodomain"/>
    <property type="match status" value="1"/>
</dbReference>
<dbReference type="SUPFAM" id="SSF47370">
    <property type="entry name" value="Bromodomain"/>
    <property type="match status" value="1"/>
</dbReference>
<dbReference type="InterPro" id="IPR017907">
    <property type="entry name" value="Znf_RING_CS"/>
</dbReference>
<dbReference type="InterPro" id="IPR019787">
    <property type="entry name" value="Znf_PHD-finger"/>
</dbReference>
<evidence type="ECO:0000259" key="10">
    <source>
        <dbReference type="PROSITE" id="PS50089"/>
    </source>
</evidence>
<dbReference type="InterPro" id="IPR001487">
    <property type="entry name" value="Bromodomain"/>
</dbReference>
<dbReference type="CDD" id="cd15541">
    <property type="entry name" value="PHD_TIF1_like"/>
    <property type="match status" value="1"/>
</dbReference>
<dbReference type="InterPro" id="IPR001841">
    <property type="entry name" value="Znf_RING"/>
</dbReference>
<evidence type="ECO:0000256" key="3">
    <source>
        <dbReference type="ARBA" id="ARBA00022833"/>
    </source>
</evidence>
<dbReference type="SMART" id="SM00249">
    <property type="entry name" value="PHD"/>
    <property type="match status" value="1"/>
</dbReference>
<evidence type="ECO:0000313" key="12">
    <source>
        <dbReference type="WBParaSite" id="L893_g3182.t1"/>
    </source>
</evidence>
<dbReference type="AlphaFoldDB" id="A0A1I8A0R1"/>
<evidence type="ECO:0000256" key="7">
    <source>
        <dbReference type="SAM" id="MobiDB-lite"/>
    </source>
</evidence>
<name>A0A1I8A0R1_9BILA</name>
<feature type="domain" description="RING-type" evidence="10">
    <location>
        <begin position="7"/>
        <end position="49"/>
    </location>
</feature>
<proteinExistence type="predicted"/>
<dbReference type="Proteomes" id="UP000095287">
    <property type="component" value="Unplaced"/>
</dbReference>
<evidence type="ECO:0000259" key="8">
    <source>
        <dbReference type="PROSITE" id="PS50014"/>
    </source>
</evidence>
<dbReference type="InterPro" id="IPR001965">
    <property type="entry name" value="Znf_PHD"/>
</dbReference>
<dbReference type="GO" id="GO:0000981">
    <property type="term" value="F:DNA-binding transcription factor activity, RNA polymerase II-specific"/>
    <property type="evidence" value="ECO:0007669"/>
    <property type="project" value="TreeGrafter"/>
</dbReference>
<feature type="compositionally biased region" description="Polar residues" evidence="7">
    <location>
        <begin position="871"/>
        <end position="881"/>
    </location>
</feature>
<protein>
    <submittedName>
        <fullName evidence="12">RING-type domain-containing protein</fullName>
    </submittedName>
</protein>
<feature type="region of interest" description="Disordered" evidence="7">
    <location>
        <begin position="858"/>
        <end position="887"/>
    </location>
</feature>
<dbReference type="PROSITE" id="PS50016">
    <property type="entry name" value="ZF_PHD_2"/>
    <property type="match status" value="1"/>
</dbReference>
<keyword evidence="11" id="KW-1185">Reference proteome</keyword>
<feature type="region of interest" description="Disordered" evidence="7">
    <location>
        <begin position="568"/>
        <end position="587"/>
    </location>
</feature>
<evidence type="ECO:0000259" key="9">
    <source>
        <dbReference type="PROSITE" id="PS50016"/>
    </source>
</evidence>
<dbReference type="CDD" id="cd16449">
    <property type="entry name" value="RING-HC"/>
    <property type="match status" value="1"/>
</dbReference>
<accession>A0A1I8A0R1</accession>
<dbReference type="InterPro" id="IPR013083">
    <property type="entry name" value="Znf_RING/FYVE/PHD"/>
</dbReference>
<dbReference type="PRINTS" id="PR00503">
    <property type="entry name" value="BROMODOMAIN"/>
</dbReference>
<evidence type="ECO:0000256" key="1">
    <source>
        <dbReference type="ARBA" id="ARBA00022723"/>
    </source>
</evidence>
<dbReference type="PANTHER" id="PTHR46386:SF11">
    <property type="entry name" value="AUTOIMMUNE REGULATOR"/>
    <property type="match status" value="1"/>
</dbReference>
<keyword evidence="3" id="KW-0862">Zinc</keyword>
<keyword evidence="2 6" id="KW-0863">Zinc-finger</keyword>
<organism evidence="11 12">
    <name type="scientific">Steinernema glaseri</name>
    <dbReference type="NCBI Taxonomy" id="37863"/>
    <lineage>
        <taxon>Eukaryota</taxon>
        <taxon>Metazoa</taxon>
        <taxon>Ecdysozoa</taxon>
        <taxon>Nematoda</taxon>
        <taxon>Chromadorea</taxon>
        <taxon>Rhabditida</taxon>
        <taxon>Tylenchina</taxon>
        <taxon>Panagrolaimomorpha</taxon>
        <taxon>Strongyloidoidea</taxon>
        <taxon>Steinernematidae</taxon>
        <taxon>Steinernema</taxon>
    </lineage>
</organism>
<keyword evidence="1" id="KW-0479">Metal-binding</keyword>
<feature type="compositionally biased region" description="Low complexity" evidence="7">
    <location>
        <begin position="516"/>
        <end position="534"/>
    </location>
</feature>
<feature type="compositionally biased region" description="Polar residues" evidence="7">
    <location>
        <begin position="1027"/>
        <end position="1039"/>
    </location>
</feature>
<evidence type="ECO:0000313" key="11">
    <source>
        <dbReference type="Proteomes" id="UP000095287"/>
    </source>
</evidence>
<dbReference type="PROSITE" id="PS00518">
    <property type="entry name" value="ZF_RING_1"/>
    <property type="match status" value="1"/>
</dbReference>
<dbReference type="InterPro" id="IPR036427">
    <property type="entry name" value="Bromodomain-like_sf"/>
</dbReference>
<dbReference type="PROSITE" id="PS01359">
    <property type="entry name" value="ZF_PHD_1"/>
    <property type="match status" value="1"/>
</dbReference>
<dbReference type="GO" id="GO:0005634">
    <property type="term" value="C:nucleus"/>
    <property type="evidence" value="ECO:0007669"/>
    <property type="project" value="TreeGrafter"/>
</dbReference>
<feature type="region of interest" description="Disordered" evidence="7">
    <location>
        <begin position="452"/>
        <end position="476"/>
    </location>
</feature>
<dbReference type="SMART" id="SM00184">
    <property type="entry name" value="RING"/>
    <property type="match status" value="1"/>
</dbReference>
<evidence type="ECO:0000256" key="5">
    <source>
        <dbReference type="PROSITE-ProRule" id="PRU00035"/>
    </source>
</evidence>